<dbReference type="EMBL" id="VNJK01000001">
    <property type="protein sequence ID" value="TVX92945.1"/>
    <property type="molecule type" value="Genomic_DNA"/>
</dbReference>
<dbReference type="AlphaFoldDB" id="A0A559IZ91"/>
<feature type="chain" id="PRO_5038817500" evidence="1">
    <location>
        <begin position="32"/>
        <end position="178"/>
    </location>
</feature>
<organism evidence="2 3">
    <name type="scientific">Paenibacillus agilis</name>
    <dbReference type="NCBI Taxonomy" id="3020863"/>
    <lineage>
        <taxon>Bacteria</taxon>
        <taxon>Bacillati</taxon>
        <taxon>Bacillota</taxon>
        <taxon>Bacilli</taxon>
        <taxon>Bacillales</taxon>
        <taxon>Paenibacillaceae</taxon>
        <taxon>Paenibacillus</taxon>
    </lineage>
</organism>
<sequence length="178" mass="20014">MNFTAAQVKTLRKICTLLCAALLVVMPNAVGAIAEHQHMTKTRFAPATSPEQTSQPLPQVQLFDMQQERIVKTLPNTPAVQAEATKWLQSVTGLSPQLNIGSKCGYIVRIALANPFQVKLPRIDFQTNDVFLIYCPDKKPLLLVFTPERKPFLLEFKHNVQPFMEELMKPMLPGAEQQ</sequence>
<comment type="caution">
    <text evidence="2">The sequence shown here is derived from an EMBL/GenBank/DDBJ whole genome shotgun (WGS) entry which is preliminary data.</text>
</comment>
<dbReference type="OrthoDB" id="2083243at2"/>
<name>A0A559IZ91_9BACL</name>
<dbReference type="RefSeq" id="WP_144988926.1">
    <property type="nucleotide sequence ID" value="NZ_VNJK01000001.1"/>
</dbReference>
<keyword evidence="1" id="KW-0732">Signal</keyword>
<dbReference type="Proteomes" id="UP000318102">
    <property type="component" value="Unassembled WGS sequence"/>
</dbReference>
<protein>
    <submittedName>
        <fullName evidence="2">Type IV secretion system protein VirB6</fullName>
    </submittedName>
</protein>
<accession>A0A559IZ91</accession>
<evidence type="ECO:0000313" key="2">
    <source>
        <dbReference type="EMBL" id="TVX92945.1"/>
    </source>
</evidence>
<proteinExistence type="predicted"/>
<reference evidence="2 3" key="1">
    <citation type="submission" date="2019-07" db="EMBL/GenBank/DDBJ databases">
        <authorList>
            <person name="Kim J."/>
        </authorList>
    </citation>
    <scope>NUCLEOTIDE SEQUENCE [LARGE SCALE GENOMIC DNA]</scope>
    <source>
        <strain evidence="2 3">N4</strain>
    </source>
</reference>
<keyword evidence="3" id="KW-1185">Reference proteome</keyword>
<evidence type="ECO:0000256" key="1">
    <source>
        <dbReference type="SAM" id="SignalP"/>
    </source>
</evidence>
<evidence type="ECO:0000313" key="3">
    <source>
        <dbReference type="Proteomes" id="UP000318102"/>
    </source>
</evidence>
<feature type="signal peptide" evidence="1">
    <location>
        <begin position="1"/>
        <end position="31"/>
    </location>
</feature>
<gene>
    <name evidence="2" type="ORF">FPZ44_07670</name>
</gene>